<evidence type="ECO:0000256" key="3">
    <source>
        <dbReference type="ARBA" id="ARBA00022525"/>
    </source>
</evidence>
<name>A0A086TJ23_9FUNG</name>
<accession>A0A086TJ23</accession>
<proteinExistence type="predicted"/>
<dbReference type="OrthoDB" id="2303713at2759"/>
<feature type="domain" description="Crinkler effector protein N-terminal" evidence="4">
    <location>
        <begin position="6"/>
        <end position="107"/>
    </location>
</feature>
<organism evidence="5 6">
    <name type="scientific">Podila verticillata NRRL 6337</name>
    <dbReference type="NCBI Taxonomy" id="1069443"/>
    <lineage>
        <taxon>Eukaryota</taxon>
        <taxon>Fungi</taxon>
        <taxon>Fungi incertae sedis</taxon>
        <taxon>Mucoromycota</taxon>
        <taxon>Mortierellomycotina</taxon>
        <taxon>Mortierellomycetes</taxon>
        <taxon>Mortierellales</taxon>
        <taxon>Mortierellaceae</taxon>
        <taxon>Podila</taxon>
    </lineage>
</organism>
<keyword evidence="3" id="KW-0964">Secreted</keyword>
<keyword evidence="6" id="KW-1185">Reference proteome</keyword>
<dbReference type="AlphaFoldDB" id="A0A086TJ23"/>
<dbReference type="Pfam" id="PF10236">
    <property type="entry name" value="DAP3"/>
    <property type="match status" value="1"/>
</dbReference>
<gene>
    <name evidence="5" type="ORF">MVEG_12104</name>
</gene>
<dbReference type="Proteomes" id="UP000243308">
    <property type="component" value="Unassembled WGS sequence"/>
</dbReference>
<dbReference type="SUPFAM" id="SSF52540">
    <property type="entry name" value="P-loop containing nucleoside triphosphate hydrolases"/>
    <property type="match status" value="1"/>
</dbReference>
<dbReference type="Pfam" id="PF20147">
    <property type="entry name" value="Crinkler"/>
    <property type="match status" value="1"/>
</dbReference>
<comment type="subcellular location">
    <subcellularLocation>
        <location evidence="1">Host cell</location>
    </subcellularLocation>
    <subcellularLocation>
        <location evidence="2">Secreted</location>
    </subcellularLocation>
</comment>
<evidence type="ECO:0000259" key="4">
    <source>
        <dbReference type="Pfam" id="PF20147"/>
    </source>
</evidence>
<dbReference type="GO" id="GO:0005576">
    <property type="term" value="C:extracellular region"/>
    <property type="evidence" value="ECO:0007669"/>
    <property type="project" value="UniProtKB-SubCell"/>
</dbReference>
<sequence>MTDNRMSLFCLVDGESTSSVFPVKLSADDSIGDLKKLIKSEKSPEFGDIDADKLTLWRVSIPVDPANKHKPIVLNEIDSTIELDPTDDISDVFKEPPPKKTIHIIVQRPLPTQSPRASDYISQKRIPDDELDLPSNKKIRITEGWRQYTASDGKVVELPPAWIDILASTEYAPEPRKRFDHLKSNLRAGDAINMPSLGQLPKDFGLHGQGRKLFVTEQMLELWEDMRGDKERTYRRVLSGPMGVGKSYLSYFLAARAYTEGWLVLYISDAGLLNTDNQEQADLAVVRRFLALNKDILRGAELDELVVDYDGSGKISRSAVWAIFDRLLMSRDRKTLLLVDEHGKLFEPEPYVPVKFKSLNHLSSYSMWGESAKGSRVVFTGTAHAKYEMTILEESYRPTSVVFVGPLSRHVFSNLLETYPRLSGPPAIKREVIEITNCVPRELVYLSAKVEQLPDPISLYDLQQWVESRTKEFLSTAEAYYDSRSPFRKGRFYKALLQTFLGSTSTVDFEWDFMDLGLIYRSKNVGQIGTQHHILCRPAQKALLELFKTLPLPEDTKRRICDGSLNGDDFEAALFRQLICTVKPVVLNATDLNGRNPTPISLDFSDYGTVQFGKASLGPGYGKVLTHGYEGYPRFDFMLGPMFIQASISDFGIHNKKESADIRKAFNDRDSEGTNQIERYLNDLYGPGHSAMIEDKRFVVTKDGEPVPGFRIVYIRGSPGKPAHREWVNKLPDVLHITFEELMENLFKNIVS</sequence>
<dbReference type="InterPro" id="IPR027417">
    <property type="entry name" value="P-loop_NTPase"/>
</dbReference>
<evidence type="ECO:0000256" key="1">
    <source>
        <dbReference type="ARBA" id="ARBA00004340"/>
    </source>
</evidence>
<dbReference type="InterPro" id="IPR045379">
    <property type="entry name" value="Crinkler_N"/>
</dbReference>
<evidence type="ECO:0000313" key="6">
    <source>
        <dbReference type="Proteomes" id="UP000243308"/>
    </source>
</evidence>
<evidence type="ECO:0000256" key="2">
    <source>
        <dbReference type="ARBA" id="ARBA00004613"/>
    </source>
</evidence>
<protein>
    <recommendedName>
        <fullName evidence="4">Crinkler effector protein N-terminal domain-containing protein</fullName>
    </recommendedName>
</protein>
<dbReference type="EMBL" id="KN042434">
    <property type="protein sequence ID" value="KFH61950.1"/>
    <property type="molecule type" value="Genomic_DNA"/>
</dbReference>
<evidence type="ECO:0000313" key="5">
    <source>
        <dbReference type="EMBL" id="KFH61950.1"/>
    </source>
</evidence>
<reference evidence="5 6" key="1">
    <citation type="submission" date="2011-02" db="EMBL/GenBank/DDBJ databases">
        <title>The Genome Sequence of Mortierella verticillata NRRL 6337.</title>
        <authorList>
            <consortium name="The Broad Institute Genome Sequencing Platform"/>
            <person name="Russ C."/>
            <person name="Cuomo C."/>
            <person name="Burger G."/>
            <person name="Gray M.W."/>
            <person name="Holland P.W.H."/>
            <person name="King N."/>
            <person name="Lang F.B.F."/>
            <person name="Roger A.J."/>
            <person name="Ruiz-Trillo I."/>
            <person name="Young S.K."/>
            <person name="Zeng Q."/>
            <person name="Gargeya S."/>
            <person name="Alvarado L."/>
            <person name="Berlin A."/>
            <person name="Chapman S.B."/>
            <person name="Chen Z."/>
            <person name="Freedman E."/>
            <person name="Gellesch M."/>
            <person name="Goldberg J."/>
            <person name="Griggs A."/>
            <person name="Gujja S."/>
            <person name="Heilman E."/>
            <person name="Heiman D."/>
            <person name="Howarth C."/>
            <person name="Mehta T."/>
            <person name="Neiman D."/>
            <person name="Pearson M."/>
            <person name="Roberts A."/>
            <person name="Saif S."/>
            <person name="Shea T."/>
            <person name="Shenoy N."/>
            <person name="Sisk P."/>
            <person name="Stolte C."/>
            <person name="Sykes S."/>
            <person name="White J."/>
            <person name="Yandava C."/>
            <person name="Haas B."/>
            <person name="Nusbaum C."/>
            <person name="Birren B."/>
        </authorList>
    </citation>
    <scope>NUCLEOTIDE SEQUENCE [LARGE SCALE GENOMIC DNA]</scope>
    <source>
        <strain evidence="5 6">NRRL 6337</strain>
    </source>
</reference>
<dbReference type="GO" id="GO:0043657">
    <property type="term" value="C:host cell"/>
    <property type="evidence" value="ECO:0007669"/>
    <property type="project" value="UniProtKB-SubCell"/>
</dbReference>
<dbReference type="InterPro" id="IPR019368">
    <property type="entry name" value="Ribosomal_mS29"/>
</dbReference>